<keyword evidence="7" id="KW-0645">Protease</keyword>
<feature type="transmembrane region" description="Helical" evidence="6">
    <location>
        <begin position="242"/>
        <end position="263"/>
    </location>
</feature>
<gene>
    <name evidence="7" type="ORF">HDF09_003679</name>
</gene>
<dbReference type="AlphaFoldDB" id="A0A7W8IKR7"/>
<evidence type="ECO:0000256" key="4">
    <source>
        <dbReference type="ARBA" id="ARBA00022989"/>
    </source>
</evidence>
<feature type="transmembrane region" description="Helical" evidence="6">
    <location>
        <begin position="213"/>
        <end position="230"/>
    </location>
</feature>
<keyword evidence="7" id="KW-0378">Hydrolase</keyword>
<evidence type="ECO:0000256" key="6">
    <source>
        <dbReference type="RuleBase" id="RU004379"/>
    </source>
</evidence>
<keyword evidence="4 6" id="KW-1133">Transmembrane helix</keyword>
<dbReference type="Pfam" id="PF01027">
    <property type="entry name" value="Bax1-I"/>
    <property type="match status" value="1"/>
</dbReference>
<dbReference type="GO" id="GO:0006508">
    <property type="term" value="P:proteolysis"/>
    <property type="evidence" value="ECO:0007669"/>
    <property type="project" value="UniProtKB-KW"/>
</dbReference>
<dbReference type="GO" id="GO:0016020">
    <property type="term" value="C:membrane"/>
    <property type="evidence" value="ECO:0007669"/>
    <property type="project" value="UniProtKB-SubCell"/>
</dbReference>
<dbReference type="InterPro" id="IPR006214">
    <property type="entry name" value="Bax_inhibitor_1-related"/>
</dbReference>
<accession>A0A7W8IKR7</accession>
<evidence type="ECO:0000256" key="5">
    <source>
        <dbReference type="ARBA" id="ARBA00023136"/>
    </source>
</evidence>
<feature type="transmembrane region" description="Helical" evidence="6">
    <location>
        <begin position="73"/>
        <end position="92"/>
    </location>
</feature>
<keyword evidence="8" id="KW-1185">Reference proteome</keyword>
<dbReference type="PANTHER" id="PTHR23291:SF50">
    <property type="entry name" value="PROTEIN LIFEGUARD 4"/>
    <property type="match status" value="1"/>
</dbReference>
<dbReference type="Proteomes" id="UP000568106">
    <property type="component" value="Unassembled WGS sequence"/>
</dbReference>
<evidence type="ECO:0000256" key="1">
    <source>
        <dbReference type="ARBA" id="ARBA00004141"/>
    </source>
</evidence>
<feature type="transmembrane region" description="Helical" evidence="6">
    <location>
        <begin position="184"/>
        <end position="207"/>
    </location>
</feature>
<reference evidence="7" key="1">
    <citation type="submission" date="2020-08" db="EMBL/GenBank/DDBJ databases">
        <title>Genomic Encyclopedia of Type Strains, Phase IV (KMG-V): Genome sequencing to study the core and pangenomes of soil and plant-associated prokaryotes.</title>
        <authorList>
            <person name="Whitman W."/>
        </authorList>
    </citation>
    <scope>NUCLEOTIDE SEQUENCE [LARGE SCALE GENOMIC DNA]</scope>
    <source>
        <strain evidence="7">M8UP27</strain>
    </source>
</reference>
<keyword evidence="3 6" id="KW-0812">Transmembrane</keyword>
<comment type="subcellular location">
    <subcellularLocation>
        <location evidence="1">Membrane</location>
        <topology evidence="1">Multi-pass membrane protein</topology>
    </subcellularLocation>
</comment>
<name>A0A7W8IKR7_9BACT</name>
<evidence type="ECO:0000256" key="3">
    <source>
        <dbReference type="ARBA" id="ARBA00022692"/>
    </source>
</evidence>
<feature type="transmembrane region" description="Helical" evidence="6">
    <location>
        <begin position="156"/>
        <end position="177"/>
    </location>
</feature>
<organism evidence="7 8">
    <name type="scientific">Tunturiibacter empetritectus</name>
    <dbReference type="NCBI Taxonomy" id="3069691"/>
    <lineage>
        <taxon>Bacteria</taxon>
        <taxon>Pseudomonadati</taxon>
        <taxon>Acidobacteriota</taxon>
        <taxon>Terriglobia</taxon>
        <taxon>Terriglobales</taxon>
        <taxon>Acidobacteriaceae</taxon>
        <taxon>Tunturiibacter</taxon>
    </lineage>
</organism>
<sequence>MVRGRVILRMELRVGLDWGRVSSEQARRASGITPAGLAAERKDARREKMIDNRLNMNGYPTTIEGAREETASLLAKVLGITSLGFLITALGVATAPAWSTIPGMIAVLVLVLAITFTRKASPALALGLFLTLTYFMGWEIGPLIHRYAQTVGSAVVFNAAATTGLGMAAMGCVAYLFNINYRRIAGIGFAALLLLMLAGIASIFFRFMTPDTYSWLTLGVFTLLTVGDFARIRAGGDGRSAVSLALSIYLDAINIFMAVLQLMGGRRRD</sequence>
<evidence type="ECO:0000313" key="7">
    <source>
        <dbReference type="EMBL" id="MBB5318980.1"/>
    </source>
</evidence>
<dbReference type="EMBL" id="JACHDY010000006">
    <property type="protein sequence ID" value="MBB5318980.1"/>
    <property type="molecule type" value="Genomic_DNA"/>
</dbReference>
<comment type="caution">
    <text evidence="7">The sequence shown here is derived from an EMBL/GenBank/DDBJ whole genome shotgun (WGS) entry which is preliminary data.</text>
</comment>
<protein>
    <submittedName>
        <fullName evidence="7">Modulator of FtsH protease</fullName>
    </submittedName>
</protein>
<dbReference type="PANTHER" id="PTHR23291">
    <property type="entry name" value="BAX INHIBITOR-RELATED"/>
    <property type="match status" value="1"/>
</dbReference>
<keyword evidence="5 6" id="KW-0472">Membrane</keyword>
<evidence type="ECO:0000313" key="8">
    <source>
        <dbReference type="Proteomes" id="UP000568106"/>
    </source>
</evidence>
<comment type="similarity">
    <text evidence="2 6">Belongs to the BI1 family.</text>
</comment>
<feature type="transmembrane region" description="Helical" evidence="6">
    <location>
        <begin position="123"/>
        <end position="144"/>
    </location>
</feature>
<feature type="transmembrane region" description="Helical" evidence="6">
    <location>
        <begin position="98"/>
        <end position="116"/>
    </location>
</feature>
<dbReference type="GO" id="GO:0008233">
    <property type="term" value="F:peptidase activity"/>
    <property type="evidence" value="ECO:0007669"/>
    <property type="project" value="UniProtKB-KW"/>
</dbReference>
<evidence type="ECO:0000256" key="2">
    <source>
        <dbReference type="ARBA" id="ARBA00010350"/>
    </source>
</evidence>
<proteinExistence type="inferred from homology"/>